<organism evidence="1 2">
    <name type="scientific">Gulo gulo</name>
    <name type="common">Wolverine</name>
    <name type="synonym">Gluton</name>
    <dbReference type="NCBI Taxonomy" id="48420"/>
    <lineage>
        <taxon>Eukaryota</taxon>
        <taxon>Metazoa</taxon>
        <taxon>Chordata</taxon>
        <taxon>Craniata</taxon>
        <taxon>Vertebrata</taxon>
        <taxon>Euteleostomi</taxon>
        <taxon>Mammalia</taxon>
        <taxon>Eutheria</taxon>
        <taxon>Laurasiatheria</taxon>
        <taxon>Carnivora</taxon>
        <taxon>Caniformia</taxon>
        <taxon>Musteloidea</taxon>
        <taxon>Mustelidae</taxon>
        <taxon>Guloninae</taxon>
        <taxon>Gulo</taxon>
    </lineage>
</organism>
<protein>
    <submittedName>
        <fullName evidence="1">Uncharacterized protein</fullName>
    </submittedName>
</protein>
<reference evidence="1 2" key="1">
    <citation type="submission" date="2018-10" db="EMBL/GenBank/DDBJ databases">
        <authorList>
            <person name="Ekblom R."/>
            <person name="Jareborg N."/>
        </authorList>
    </citation>
    <scope>NUCLEOTIDE SEQUENCE [LARGE SCALE GENOMIC DNA]</scope>
    <source>
        <tissue evidence="1">Muscle</tissue>
    </source>
</reference>
<gene>
    <name evidence="1" type="ORF">BN2614_LOCUS6</name>
</gene>
<feature type="non-terminal residue" evidence="1">
    <location>
        <position position="177"/>
    </location>
</feature>
<comment type="caution">
    <text evidence="1">The sequence shown here is derived from an EMBL/GenBank/DDBJ whole genome shotgun (WGS) entry which is preliminary data.</text>
</comment>
<dbReference type="Gene3D" id="3.40.50.10490">
    <property type="entry name" value="Glucose-6-phosphate isomerase like protein, domain 1"/>
    <property type="match status" value="1"/>
</dbReference>
<dbReference type="AlphaFoldDB" id="A0A9X9M5E2"/>
<dbReference type="Proteomes" id="UP000269945">
    <property type="component" value="Unassembled WGS sequence"/>
</dbReference>
<accession>A0A9X9M5E2</accession>
<dbReference type="EMBL" id="CYRY02043008">
    <property type="protein sequence ID" value="VCX37089.1"/>
    <property type="molecule type" value="Genomic_DNA"/>
</dbReference>
<keyword evidence="2" id="KW-1185">Reference proteome</keyword>
<evidence type="ECO:0000313" key="1">
    <source>
        <dbReference type="EMBL" id="VCX37089.1"/>
    </source>
</evidence>
<name>A0A9X9M5E2_GULGU</name>
<sequence length="177" mass="19206">MSVVTPSRNTGQRAKLNFAAATGSAPIAGGFAPETLTNEIPPFQGAEISGGYRSQGCPPASHPMHCMLACLPLLCMIQTLLCALQTLPSHATRGELMQRVCCAGCWRAKLSACMALSPLNTHAWSCLTPASTEVWRRRSRKSRLLLRRPGPRRRFRANGLFQLPGLLLLKPRSQASP</sequence>
<proteinExistence type="predicted"/>
<evidence type="ECO:0000313" key="2">
    <source>
        <dbReference type="Proteomes" id="UP000269945"/>
    </source>
</evidence>